<reference evidence="4" key="1">
    <citation type="submission" date="2025-08" db="UniProtKB">
        <authorList>
            <consortium name="RefSeq"/>
        </authorList>
    </citation>
    <scope>IDENTIFICATION</scope>
</reference>
<evidence type="ECO:0000256" key="2">
    <source>
        <dbReference type="SAM" id="Coils"/>
    </source>
</evidence>
<dbReference type="PANTHER" id="PTHR34251">
    <property type="entry name" value="LEUCINE-, GLUTAMATE- AND LYSINE-RICH PROTEIN 1"/>
    <property type="match status" value="1"/>
</dbReference>
<protein>
    <submittedName>
        <fullName evidence="4">Girdin isoform X4</fullName>
    </submittedName>
</protein>
<proteinExistence type="predicted"/>
<dbReference type="Gene3D" id="3.40.50.1370">
    <property type="entry name" value="Aspartate/ornithine carbamoyltransferase"/>
    <property type="match status" value="1"/>
</dbReference>
<accession>A0ABM4C2Z7</accession>
<keyword evidence="2" id="KW-0175">Coiled coil</keyword>
<feature type="coiled-coil region" evidence="2">
    <location>
        <begin position="481"/>
        <end position="542"/>
    </location>
</feature>
<dbReference type="InterPro" id="IPR036901">
    <property type="entry name" value="Asp/Orn_carbamoylTrfase_sf"/>
</dbReference>
<evidence type="ECO:0000313" key="3">
    <source>
        <dbReference type="Proteomes" id="UP001652625"/>
    </source>
</evidence>
<dbReference type="Proteomes" id="UP001652625">
    <property type="component" value="Chromosome 06"/>
</dbReference>
<keyword evidence="1" id="KW-0808">Transferase</keyword>
<dbReference type="PANTHER" id="PTHR34251:SF1">
    <property type="entry name" value="LEUCINE, GLUTAMATE AND LYSINE RICH 1"/>
    <property type="match status" value="1"/>
</dbReference>
<gene>
    <name evidence="4" type="primary">LOC101239997</name>
</gene>
<evidence type="ECO:0000256" key="1">
    <source>
        <dbReference type="ARBA" id="ARBA00022679"/>
    </source>
</evidence>
<dbReference type="RefSeq" id="XP_065655923.1">
    <property type="nucleotide sequence ID" value="XM_065799851.1"/>
</dbReference>
<dbReference type="InterPro" id="IPR038799">
    <property type="entry name" value="LEKR1"/>
</dbReference>
<dbReference type="GeneID" id="101239997"/>
<keyword evidence="3" id="KW-1185">Reference proteome</keyword>
<evidence type="ECO:0000313" key="4">
    <source>
        <dbReference type="RefSeq" id="XP_065655923.1"/>
    </source>
</evidence>
<organism evidence="3 4">
    <name type="scientific">Hydra vulgaris</name>
    <name type="common">Hydra</name>
    <name type="synonym">Hydra attenuata</name>
    <dbReference type="NCBI Taxonomy" id="6087"/>
    <lineage>
        <taxon>Eukaryota</taxon>
        <taxon>Metazoa</taxon>
        <taxon>Cnidaria</taxon>
        <taxon>Hydrozoa</taxon>
        <taxon>Hydroidolina</taxon>
        <taxon>Anthoathecata</taxon>
        <taxon>Aplanulata</taxon>
        <taxon>Hydridae</taxon>
        <taxon>Hydra</taxon>
    </lineage>
</organism>
<name>A0ABM4C2Z7_HYDVU</name>
<sequence>MDKVYQPEHPLPDSIKNMSRCETVCQFCGISYLIHSEIKMLQSELEEHKREVERLKEFDTREVLLKNNIRHLNLQYKELTFEYEATKKIDHQKSLFVIEKESEILLLNEKLMSFSTIINEASLNLKNVKHQVICDLLILQEILKKIKNVFCIIMVKFNNFQKEFSELLEEFKLKVMLELRKNFDIMTSLKITIEKLKAANTNLKNVTKEMDMIYTEKMIENEEKKKNDLEQLKVLFHTNKVLQKAFDTLKLENDTLKVENETLKLEKNTLKIENENLKLEKNILKVENENLKLEKNTLKIENEIKKNSQEEFNTLKVENETLKVENENLKTGNDVQKAERGELILACQNKVNQMQEYLDEKMLDSKKLQEEMKQQVQSLLMESKHEKQRHAEQLSFQEKLKIEMDNQHKQTIHNLSECFLKREQKLKSEMDLMQSKCHEKVKMLIVKSEVAQKENAIALSTLKEENDIAISVLKKENDIVVSKLKEEIKRLNESIKSFHINKLLEENEHNYKRKIQELINSLKKTQNDLERKSEDLQDRQQEGCRNCRKIIKRTSISYQIWCNATAIRHYNMWHIFRADLLISLFNIKLLQDCVKRECEERFELTEALAKTKEELLSMQIKISTSSGLLKTKKEKNVSTEANNIEKRDHIIINTGERISKLNEKEARKRCINKDEFDKAKFVISLRNSFRR</sequence>
<feature type="coiled-coil region" evidence="2">
    <location>
        <begin position="246"/>
        <end position="325"/>
    </location>
</feature>